<dbReference type="PROSITE" id="PS51257">
    <property type="entry name" value="PROKAR_LIPOPROTEIN"/>
    <property type="match status" value="1"/>
</dbReference>
<keyword evidence="4" id="KW-1185">Reference proteome</keyword>
<evidence type="ECO:0000259" key="2">
    <source>
        <dbReference type="Pfam" id="PF19335"/>
    </source>
</evidence>
<feature type="chain" id="PRO_5013167423" description="Heavy metal binding domain-containing protein" evidence="1">
    <location>
        <begin position="20"/>
        <end position="134"/>
    </location>
</feature>
<keyword evidence="1" id="KW-0732">Signal</keyword>
<sequence>MKKTILVLTAIFSFTVLFTACKETKKEEVKEEVKMENHDGHDHSKEEMASKDVYQCPMDCEKGKTYEGEGACPVCKMDLKVKSVDSDAMHAEGCKCKEAGECTCEGGKCECKAGVASNDMECTKCEPGTCECKA</sequence>
<proteinExistence type="predicted"/>
<dbReference type="AlphaFoldDB" id="A0A238Z763"/>
<accession>A0A238Z763</accession>
<organism evidence="3 4">
    <name type="scientific">Lutibacter flavus</name>
    <dbReference type="NCBI Taxonomy" id="691689"/>
    <lineage>
        <taxon>Bacteria</taxon>
        <taxon>Pseudomonadati</taxon>
        <taxon>Bacteroidota</taxon>
        <taxon>Flavobacteriia</taxon>
        <taxon>Flavobacteriales</taxon>
        <taxon>Flavobacteriaceae</taxon>
        <taxon>Lutibacter</taxon>
    </lineage>
</organism>
<dbReference type="OrthoDB" id="1523860at2"/>
<evidence type="ECO:0000313" key="4">
    <source>
        <dbReference type="Proteomes" id="UP000198412"/>
    </source>
</evidence>
<name>A0A238Z763_9FLAO</name>
<gene>
    <name evidence="3" type="ORF">SAMN04488111_3087</name>
</gene>
<feature type="signal peptide" evidence="1">
    <location>
        <begin position="1"/>
        <end position="19"/>
    </location>
</feature>
<dbReference type="GO" id="GO:0046872">
    <property type="term" value="F:metal ion binding"/>
    <property type="evidence" value="ECO:0007669"/>
    <property type="project" value="InterPro"/>
</dbReference>
<evidence type="ECO:0000256" key="1">
    <source>
        <dbReference type="SAM" id="SignalP"/>
    </source>
</evidence>
<dbReference type="Pfam" id="PF19335">
    <property type="entry name" value="HMBD"/>
    <property type="match status" value="1"/>
</dbReference>
<feature type="domain" description="Heavy metal binding" evidence="2">
    <location>
        <begin position="53"/>
        <end position="80"/>
    </location>
</feature>
<protein>
    <recommendedName>
        <fullName evidence="2">Heavy metal binding domain-containing protein</fullName>
    </recommendedName>
</protein>
<dbReference type="InterPro" id="IPR045800">
    <property type="entry name" value="HMBD"/>
</dbReference>
<reference evidence="4" key="1">
    <citation type="submission" date="2017-06" db="EMBL/GenBank/DDBJ databases">
        <authorList>
            <person name="Varghese N."/>
            <person name="Submissions S."/>
        </authorList>
    </citation>
    <scope>NUCLEOTIDE SEQUENCE [LARGE SCALE GENOMIC DNA]</scope>
    <source>
        <strain evidence="4">DSM 27993</strain>
    </source>
</reference>
<dbReference type="EMBL" id="FZNX01000006">
    <property type="protein sequence ID" value="SNR78761.1"/>
    <property type="molecule type" value="Genomic_DNA"/>
</dbReference>
<dbReference type="Proteomes" id="UP000198412">
    <property type="component" value="Unassembled WGS sequence"/>
</dbReference>
<dbReference type="RefSeq" id="WP_089379354.1">
    <property type="nucleotide sequence ID" value="NZ_FZNX01000006.1"/>
</dbReference>
<evidence type="ECO:0000313" key="3">
    <source>
        <dbReference type="EMBL" id="SNR78761.1"/>
    </source>
</evidence>